<accession>A0A1F6BUV5</accession>
<evidence type="ECO:0000256" key="3">
    <source>
        <dbReference type="ARBA" id="ARBA00038858"/>
    </source>
</evidence>
<evidence type="ECO:0000313" key="7">
    <source>
        <dbReference type="Proteomes" id="UP000176996"/>
    </source>
</evidence>
<dbReference type="NCBIfam" id="TIGR00236">
    <property type="entry name" value="wecB"/>
    <property type="match status" value="1"/>
</dbReference>
<dbReference type="AlphaFoldDB" id="A0A1F6BUV5"/>
<dbReference type="Pfam" id="PF02350">
    <property type="entry name" value="Epimerase_2"/>
    <property type="match status" value="1"/>
</dbReference>
<dbReference type="GO" id="GO:0008761">
    <property type="term" value="F:UDP-N-acetylglucosamine 2-epimerase activity"/>
    <property type="evidence" value="ECO:0007669"/>
    <property type="project" value="UniProtKB-EC"/>
</dbReference>
<dbReference type="InterPro" id="IPR003331">
    <property type="entry name" value="UDP_GlcNAc_Epimerase_2_dom"/>
</dbReference>
<comment type="similarity">
    <text evidence="2 4">Belongs to the UDP-N-acetylglucosamine 2-epimerase family.</text>
</comment>
<dbReference type="Gene3D" id="3.40.50.2000">
    <property type="entry name" value="Glycogen Phosphorylase B"/>
    <property type="match status" value="2"/>
</dbReference>
<evidence type="ECO:0000256" key="2">
    <source>
        <dbReference type="ARBA" id="ARBA00038209"/>
    </source>
</evidence>
<sequence length="381" mass="42058">MYQKNIAIIIGTRPEAIKLAPVIRALKKEGIKTTVCIFRQHGKMLDETLRELNVKPDISFSISISDRMLGKGSGLIQKGIAGLQSGLGILRYMKFLKKEKPDMVIVQGDTLTAFLAAFLAFLTKTPVAHVEAGLRTYDKFAPFPEEINRQLIARLADIHFAPTESAKQNLLREGISENHIYVVGNTAIDTLLQVAGAEEIGPPLRGPISEVFKNRKTILVTAHRRESFGEGLKEICSALKEIAHRDDVEIILPVHPNPNVEKVIREELGGIKNIELCAPLPYTKMVEAMKASYLILTDSGGIQEEAPSLGKPVLVMREKTERMEGVDAGVSKLVGVKKEAIVAGVYELLENKEVYERMSRAQNPYGDGKAAERIAEILSNR</sequence>
<proteinExistence type="inferred from homology"/>
<dbReference type="PANTHER" id="PTHR43174:SF2">
    <property type="entry name" value="UDP-N-ACETYLGLUCOSAMINE 2-EPIMERASE"/>
    <property type="match status" value="1"/>
</dbReference>
<dbReference type="CDD" id="cd03786">
    <property type="entry name" value="GTB_UDP-GlcNAc_2-Epimerase"/>
    <property type="match status" value="1"/>
</dbReference>
<evidence type="ECO:0000313" key="6">
    <source>
        <dbReference type="EMBL" id="OGG40735.1"/>
    </source>
</evidence>
<comment type="caution">
    <text evidence="6">The sequence shown here is derived from an EMBL/GenBank/DDBJ whole genome shotgun (WGS) entry which is preliminary data.</text>
</comment>
<evidence type="ECO:0000256" key="1">
    <source>
        <dbReference type="ARBA" id="ARBA00023235"/>
    </source>
</evidence>
<evidence type="ECO:0000259" key="5">
    <source>
        <dbReference type="Pfam" id="PF02350"/>
    </source>
</evidence>
<name>A0A1F6BUV5_9BACT</name>
<dbReference type="PANTHER" id="PTHR43174">
    <property type="entry name" value="UDP-N-ACETYLGLUCOSAMINE 2-EPIMERASE"/>
    <property type="match status" value="1"/>
</dbReference>
<gene>
    <name evidence="6" type="ORF">A3A21_01925</name>
</gene>
<dbReference type="EC" id="5.1.3.14" evidence="3"/>
<protein>
    <recommendedName>
        <fullName evidence="3">UDP-N-acetylglucosamine 2-epimerase (non-hydrolyzing)</fullName>
        <ecNumber evidence="3">5.1.3.14</ecNumber>
    </recommendedName>
</protein>
<reference evidence="6 7" key="1">
    <citation type="journal article" date="2016" name="Nat. Commun.">
        <title>Thousands of microbial genomes shed light on interconnected biogeochemical processes in an aquifer system.</title>
        <authorList>
            <person name="Anantharaman K."/>
            <person name="Brown C.T."/>
            <person name="Hug L.A."/>
            <person name="Sharon I."/>
            <person name="Castelle C.J."/>
            <person name="Probst A.J."/>
            <person name="Thomas B.C."/>
            <person name="Singh A."/>
            <person name="Wilkins M.J."/>
            <person name="Karaoz U."/>
            <person name="Brodie E.L."/>
            <person name="Williams K.H."/>
            <person name="Hubbard S.S."/>
            <person name="Banfield J.F."/>
        </authorList>
    </citation>
    <scope>NUCLEOTIDE SEQUENCE [LARGE SCALE GENOMIC DNA]</scope>
</reference>
<organism evidence="6 7">
    <name type="scientific">Candidatus Jorgensenbacteria bacterium RIFCSPLOWO2_01_FULL_45_25b</name>
    <dbReference type="NCBI Taxonomy" id="1798471"/>
    <lineage>
        <taxon>Bacteria</taxon>
        <taxon>Candidatus Joergenseniibacteriota</taxon>
    </lineage>
</organism>
<keyword evidence="1 4" id="KW-0413">Isomerase</keyword>
<dbReference type="STRING" id="1798471.A3A21_01925"/>
<evidence type="ECO:0000256" key="4">
    <source>
        <dbReference type="RuleBase" id="RU003513"/>
    </source>
</evidence>
<dbReference type="InterPro" id="IPR029767">
    <property type="entry name" value="WecB-like"/>
</dbReference>
<dbReference type="EMBL" id="MFKK01000020">
    <property type="protein sequence ID" value="OGG40735.1"/>
    <property type="molecule type" value="Genomic_DNA"/>
</dbReference>
<dbReference type="SUPFAM" id="SSF53756">
    <property type="entry name" value="UDP-Glycosyltransferase/glycogen phosphorylase"/>
    <property type="match status" value="1"/>
</dbReference>
<dbReference type="Proteomes" id="UP000176996">
    <property type="component" value="Unassembled WGS sequence"/>
</dbReference>
<feature type="domain" description="UDP-N-acetylglucosamine 2-epimerase" evidence="5">
    <location>
        <begin position="25"/>
        <end position="378"/>
    </location>
</feature>